<dbReference type="GO" id="GO:1902208">
    <property type="term" value="P:regulation of bacterial-type flagellum assembly"/>
    <property type="evidence" value="ECO:0007669"/>
    <property type="project" value="UniProtKB-UniRule"/>
</dbReference>
<dbReference type="InterPro" id="IPR003751">
    <property type="entry name" value="CsrA"/>
</dbReference>
<dbReference type="AlphaFoldDB" id="A0A6C2YVP7"/>
<comment type="subcellular location">
    <subcellularLocation>
        <location evidence="1">Cytoplasm</location>
    </subcellularLocation>
</comment>
<dbReference type="InParanoid" id="A0A6C2YVP7"/>
<keyword evidence="1" id="KW-1005">Bacterial flagellum biogenesis</keyword>
<dbReference type="Pfam" id="PF02599">
    <property type="entry name" value="CsrA"/>
    <property type="match status" value="1"/>
</dbReference>
<dbReference type="GO" id="GO:0006109">
    <property type="term" value="P:regulation of carbohydrate metabolic process"/>
    <property type="evidence" value="ECO:0007669"/>
    <property type="project" value="InterPro"/>
</dbReference>
<dbReference type="InterPro" id="IPR036107">
    <property type="entry name" value="CsrA_sf"/>
</dbReference>
<dbReference type="GO" id="GO:0006402">
    <property type="term" value="P:mRNA catabolic process"/>
    <property type="evidence" value="ECO:0007669"/>
    <property type="project" value="InterPro"/>
</dbReference>
<dbReference type="Gene3D" id="2.60.40.4380">
    <property type="entry name" value="Translational regulator CsrA"/>
    <property type="match status" value="1"/>
</dbReference>
<protein>
    <recommendedName>
        <fullName evidence="1">Translational regulator CsrA</fullName>
    </recommendedName>
</protein>
<keyword evidence="1" id="KW-0694">RNA-binding</keyword>
<evidence type="ECO:0000313" key="3">
    <source>
        <dbReference type="Proteomes" id="UP000464378"/>
    </source>
</evidence>
<dbReference type="GO" id="GO:0048027">
    <property type="term" value="F:mRNA 5'-UTR binding"/>
    <property type="evidence" value="ECO:0007669"/>
    <property type="project" value="UniProtKB-UniRule"/>
</dbReference>
<keyword evidence="1" id="KW-0810">Translation regulation</keyword>
<comment type="subunit">
    <text evidence="1">Homodimer; the beta-strands of each monomer intercalate to form a hydrophobic core, while the alpha-helices form wings that extend away from the core.</text>
</comment>
<keyword evidence="1" id="KW-0678">Repressor</keyword>
<accession>A0A6C2YVP7</accession>
<comment type="function">
    <text evidence="1">A translational regulator that binds mRNA to regulate translation initiation and/or mRNA stability. Usually binds in the 5'-UTR at or near the Shine-Dalgarno sequence preventing ribosome-binding, thus repressing translation. Its main target seems to be the major flagellin gene, while its function is anatagonized by FliW.</text>
</comment>
<dbReference type="EMBL" id="LR586016">
    <property type="protein sequence ID" value="VIP05586.1"/>
    <property type="molecule type" value="Genomic_DNA"/>
</dbReference>
<proteinExistence type="inferred from homology"/>
<sequence>MLILKRYIGQRILLQLPNGQEVTVVVTEIDRRSAAVKVGIEAPRSISIVRAEIAGRVEPAAKVEWDDPVSN</sequence>
<keyword evidence="3" id="KW-1185">Reference proteome</keyword>
<gene>
    <name evidence="1" type="primary">csrA</name>
    <name evidence="2" type="ORF">GMBLW1_36070</name>
</gene>
<dbReference type="GO" id="GO:0045947">
    <property type="term" value="P:negative regulation of translational initiation"/>
    <property type="evidence" value="ECO:0007669"/>
    <property type="project" value="UniProtKB-UniRule"/>
</dbReference>
<dbReference type="KEGG" id="tim:GMBLW1_36070"/>
<dbReference type="EMBL" id="LR593887">
    <property type="protein sequence ID" value="VTS08527.1"/>
    <property type="molecule type" value="Genomic_DNA"/>
</dbReference>
<dbReference type="Proteomes" id="UP000464378">
    <property type="component" value="Chromosome"/>
</dbReference>
<evidence type="ECO:0000313" key="2">
    <source>
        <dbReference type="EMBL" id="VIP05586.1"/>
    </source>
</evidence>
<evidence type="ECO:0000256" key="1">
    <source>
        <dbReference type="HAMAP-Rule" id="MF_00167"/>
    </source>
</evidence>
<name>A0A6C2YVP7_9BACT</name>
<dbReference type="RefSeq" id="WP_162660679.1">
    <property type="nucleotide sequence ID" value="NZ_LR593887.1"/>
</dbReference>
<dbReference type="SUPFAM" id="SSF117130">
    <property type="entry name" value="CsrA-like"/>
    <property type="match status" value="1"/>
</dbReference>
<comment type="similarity">
    <text evidence="1">Belongs to the CsrA/RsmA family.</text>
</comment>
<dbReference type="HAMAP" id="MF_00167">
    <property type="entry name" value="CsrA"/>
    <property type="match status" value="1"/>
</dbReference>
<reference evidence="2" key="1">
    <citation type="submission" date="2019-04" db="EMBL/GenBank/DDBJ databases">
        <authorList>
            <consortium name="Science for Life Laboratories"/>
        </authorList>
    </citation>
    <scope>NUCLEOTIDE SEQUENCE</scope>
    <source>
        <strain evidence="2">MBLW1</strain>
    </source>
</reference>
<dbReference type="GO" id="GO:0005737">
    <property type="term" value="C:cytoplasm"/>
    <property type="evidence" value="ECO:0007669"/>
    <property type="project" value="UniProtKB-SubCell"/>
</dbReference>
<dbReference type="GO" id="GO:0044781">
    <property type="term" value="P:bacterial-type flagellum organization"/>
    <property type="evidence" value="ECO:0007669"/>
    <property type="project" value="UniProtKB-KW"/>
</dbReference>
<keyword evidence="1" id="KW-0963">Cytoplasm</keyword>
<organism evidence="2">
    <name type="scientific">Tuwongella immobilis</name>
    <dbReference type="NCBI Taxonomy" id="692036"/>
    <lineage>
        <taxon>Bacteria</taxon>
        <taxon>Pseudomonadati</taxon>
        <taxon>Planctomycetota</taxon>
        <taxon>Planctomycetia</taxon>
        <taxon>Gemmatales</taxon>
        <taxon>Gemmataceae</taxon>
        <taxon>Tuwongella</taxon>
    </lineage>
</organism>